<gene>
    <name evidence="1" type="ORF">JYA64_10440</name>
</gene>
<reference evidence="1 2" key="1">
    <citation type="submission" date="2021-01" db="EMBL/GenBank/DDBJ databases">
        <title>Genome Sequencing of Type Strains.</title>
        <authorList>
            <person name="Lemaire J.F."/>
            <person name="Inderbitzin P."/>
            <person name="Collins S.B."/>
            <person name="Wespe N."/>
            <person name="Knight-Connoni V."/>
        </authorList>
    </citation>
    <scope>NUCLEOTIDE SEQUENCE [LARGE SCALE GENOMIC DNA]</scope>
    <source>
        <strain evidence="1 2">DSM 14730</strain>
    </source>
</reference>
<evidence type="ECO:0000313" key="2">
    <source>
        <dbReference type="Proteomes" id="UP001319060"/>
    </source>
</evidence>
<dbReference type="RefSeq" id="WP_188402573.1">
    <property type="nucleotide sequence ID" value="NZ_BMCE01000002.1"/>
</dbReference>
<protein>
    <submittedName>
        <fullName evidence="1">Uncharacterized protein</fullName>
    </submittedName>
</protein>
<dbReference type="EMBL" id="JAFHKS010000043">
    <property type="protein sequence ID" value="MBN3545712.1"/>
    <property type="molecule type" value="Genomic_DNA"/>
</dbReference>
<dbReference type="Proteomes" id="UP001319060">
    <property type="component" value="Unassembled WGS sequence"/>
</dbReference>
<sequence length="48" mass="5642">MKCNDNFAVQIIKKLGSLFEEYKICTCDQHKKKLIEDIKQLGEKLEKV</sequence>
<keyword evidence="2" id="KW-1185">Reference proteome</keyword>
<organism evidence="1 2">
    <name type="scientific">Fictibacillus barbaricus</name>
    <dbReference type="NCBI Taxonomy" id="182136"/>
    <lineage>
        <taxon>Bacteria</taxon>
        <taxon>Bacillati</taxon>
        <taxon>Bacillota</taxon>
        <taxon>Bacilli</taxon>
        <taxon>Bacillales</taxon>
        <taxon>Fictibacillaceae</taxon>
        <taxon>Fictibacillus</taxon>
    </lineage>
</organism>
<evidence type="ECO:0000313" key="1">
    <source>
        <dbReference type="EMBL" id="MBN3545712.1"/>
    </source>
</evidence>
<name>A0ABS2ZDE2_9BACL</name>
<accession>A0ABS2ZDE2</accession>
<proteinExistence type="predicted"/>
<comment type="caution">
    <text evidence="1">The sequence shown here is derived from an EMBL/GenBank/DDBJ whole genome shotgun (WGS) entry which is preliminary data.</text>
</comment>